<dbReference type="EMBL" id="CTRP01000012">
    <property type="protein sequence ID" value="CQR73036.1"/>
    <property type="molecule type" value="Genomic_DNA"/>
</dbReference>
<dbReference type="InterPro" id="IPR033753">
    <property type="entry name" value="GCV_H/Fam206"/>
</dbReference>
<accession>A0A0U1L048</accession>
<keyword evidence="2" id="KW-1185">Reference proteome</keyword>
<proteinExistence type="predicted"/>
<organism evidence="1 2">
    <name type="scientific">Sporomusa ovata</name>
    <dbReference type="NCBI Taxonomy" id="2378"/>
    <lineage>
        <taxon>Bacteria</taxon>
        <taxon>Bacillati</taxon>
        <taxon>Bacillota</taxon>
        <taxon>Negativicutes</taxon>
        <taxon>Selenomonadales</taxon>
        <taxon>Sporomusaceae</taxon>
        <taxon>Sporomusa</taxon>
    </lineage>
</organism>
<name>A0A0U1L048_9FIRM</name>
<dbReference type="AlphaFoldDB" id="A0A0U1L048"/>
<dbReference type="Pfam" id="PF01597">
    <property type="entry name" value="GCV_H"/>
    <property type="match status" value="1"/>
</dbReference>
<dbReference type="Proteomes" id="UP000049855">
    <property type="component" value="Unassembled WGS sequence"/>
</dbReference>
<dbReference type="InterPro" id="IPR011053">
    <property type="entry name" value="Single_hybrid_motif"/>
</dbReference>
<reference evidence="2" key="1">
    <citation type="submission" date="2015-03" db="EMBL/GenBank/DDBJ databases">
        <authorList>
            <person name="Nijsse Bart"/>
        </authorList>
    </citation>
    <scope>NUCLEOTIDE SEQUENCE [LARGE SCALE GENOMIC DNA]</scope>
</reference>
<dbReference type="Gene3D" id="2.40.50.100">
    <property type="match status" value="1"/>
</dbReference>
<protein>
    <recommendedName>
        <fullName evidence="3">Glycine cleavage system H protein</fullName>
    </recommendedName>
</protein>
<sequence>MNIPKEFKYSKDPYGEGWIAKIEIIDSAELAELLDSEIYEQFVAEGGH</sequence>
<dbReference type="RefSeq" id="WP_021167848.1">
    <property type="nucleotide sequence ID" value="NZ_CTRP01000012.1"/>
</dbReference>
<evidence type="ECO:0000313" key="1">
    <source>
        <dbReference type="EMBL" id="CQR73036.1"/>
    </source>
</evidence>
<evidence type="ECO:0008006" key="3">
    <source>
        <dbReference type="Google" id="ProtNLM"/>
    </source>
</evidence>
<evidence type="ECO:0000313" key="2">
    <source>
        <dbReference type="Proteomes" id="UP000049855"/>
    </source>
</evidence>
<dbReference type="SUPFAM" id="SSF51230">
    <property type="entry name" value="Single hybrid motif"/>
    <property type="match status" value="1"/>
</dbReference>
<gene>
    <name evidence="1" type="ORF">SpAn4DRAFT_2268</name>
</gene>